<name>D7E8Y8_METEZ</name>
<dbReference type="EMBL" id="CP002069">
    <property type="protein sequence ID" value="ADI73936.1"/>
    <property type="molecule type" value="Genomic_DNA"/>
</dbReference>
<dbReference type="AlphaFoldDB" id="D7E8Y8"/>
<evidence type="ECO:0000313" key="1">
    <source>
        <dbReference type="EMBL" id="ADI73936.1"/>
    </source>
</evidence>
<protein>
    <submittedName>
        <fullName evidence="1">Uncharacterized protein</fullName>
    </submittedName>
</protein>
<keyword evidence="2" id="KW-1185">Reference proteome</keyword>
<dbReference type="HOGENOM" id="CLU_138954_0_0_2"/>
<dbReference type="Proteomes" id="UP000000391">
    <property type="component" value="Chromosome"/>
</dbReference>
<proteinExistence type="predicted"/>
<dbReference type="KEGG" id="mev:Metev_1050"/>
<dbReference type="STRING" id="644295.Metev_1050"/>
<accession>D7E8Y8</accession>
<organism evidence="1 2">
    <name type="scientific">Methanohalobium evestigatum (strain ATCC BAA-1072 / DSM 3721 / NBRC 107634 / OCM 161 / Z-7303)</name>
    <dbReference type="NCBI Taxonomy" id="644295"/>
    <lineage>
        <taxon>Archaea</taxon>
        <taxon>Methanobacteriati</taxon>
        <taxon>Methanobacteriota</taxon>
        <taxon>Stenosarchaea group</taxon>
        <taxon>Methanomicrobia</taxon>
        <taxon>Methanosarcinales</taxon>
        <taxon>Methanosarcinaceae</taxon>
        <taxon>Methanohalobium</taxon>
    </lineage>
</organism>
<gene>
    <name evidence="1" type="ordered locus">Metev_1050</name>
</gene>
<evidence type="ECO:0000313" key="2">
    <source>
        <dbReference type="Proteomes" id="UP000000391"/>
    </source>
</evidence>
<reference evidence="1 2" key="1">
    <citation type="submission" date="2010-06" db="EMBL/GenBank/DDBJ databases">
        <title>Complete sequence chromosome of Methanohalobium evestigatum Z-7303.</title>
        <authorList>
            <consortium name="US DOE Joint Genome Institute"/>
            <person name="Lucas S."/>
            <person name="Copeland A."/>
            <person name="Lapidus A."/>
            <person name="Cheng J.-F."/>
            <person name="Bruce D."/>
            <person name="Goodwin L."/>
            <person name="Pitluck S."/>
            <person name="Saunders E."/>
            <person name="Detter J.C."/>
            <person name="Han C."/>
            <person name="Tapia R."/>
            <person name="Land M."/>
            <person name="Hauser L."/>
            <person name="Kyrpides N."/>
            <person name="Mikhailova N."/>
            <person name="Sieprawska-Lupa M."/>
            <person name="Whitman W.B."/>
            <person name="Anderson I."/>
            <person name="Woyke T."/>
        </authorList>
    </citation>
    <scope>NUCLEOTIDE SEQUENCE [LARGE SCALE GENOMIC DNA]</scope>
    <source>
        <strain evidence="2">ATCC BAA-1072 / DSM 3721 / NBRC 107634 / OCM 161 / Z-7303</strain>
    </source>
</reference>
<sequence>MEAEFEQLAICDARLELMGEYKDELDILENNSQQNRNLIKNWLNITNTDLSQCKLFNIDKKYDFIGMDAPHVFRVLYKYAIYIKTVYDDINNVNKDIILAMLPNETYIDDFSFDIDSMLTGQKESVETCMNICGGASTVFGI</sequence>